<feature type="transmembrane region" description="Helical" evidence="1">
    <location>
        <begin position="51"/>
        <end position="71"/>
    </location>
</feature>
<organism evidence="2 3">
    <name type="scientific">Kocuria aegyptia</name>
    <dbReference type="NCBI Taxonomy" id="330943"/>
    <lineage>
        <taxon>Bacteria</taxon>
        <taxon>Bacillati</taxon>
        <taxon>Actinomycetota</taxon>
        <taxon>Actinomycetes</taxon>
        <taxon>Micrococcales</taxon>
        <taxon>Micrococcaceae</taxon>
        <taxon>Kocuria</taxon>
    </lineage>
</organism>
<keyword evidence="1" id="KW-0812">Transmembrane</keyword>
<evidence type="ECO:0000313" key="2">
    <source>
        <dbReference type="EMBL" id="GAA1770520.1"/>
    </source>
</evidence>
<protein>
    <submittedName>
        <fullName evidence="2">Uncharacterized protein</fullName>
    </submittedName>
</protein>
<accession>A0ABP4X8G4</accession>
<feature type="transmembrane region" description="Helical" evidence="1">
    <location>
        <begin position="12"/>
        <end position="31"/>
    </location>
</feature>
<evidence type="ECO:0000313" key="3">
    <source>
        <dbReference type="Proteomes" id="UP001501204"/>
    </source>
</evidence>
<keyword evidence="1" id="KW-1133">Transmembrane helix</keyword>
<evidence type="ECO:0000256" key="1">
    <source>
        <dbReference type="SAM" id="Phobius"/>
    </source>
</evidence>
<dbReference type="Proteomes" id="UP001501204">
    <property type="component" value="Unassembled WGS sequence"/>
</dbReference>
<gene>
    <name evidence="2" type="ORF">GCM10009767_30510</name>
</gene>
<name>A0ABP4X8G4_9MICC</name>
<keyword evidence="1" id="KW-0472">Membrane</keyword>
<keyword evidence="3" id="KW-1185">Reference proteome</keyword>
<sequence length="77" mass="7412">MVGRNGSGTTTLLSIIGSVVATLAVLVRVTATAPGSGAADGAGAAGLPEGLVLLPAPAAPVLLALLGRGPYHRISVR</sequence>
<reference evidence="3" key="1">
    <citation type="journal article" date="2019" name="Int. J. Syst. Evol. Microbiol.">
        <title>The Global Catalogue of Microorganisms (GCM) 10K type strain sequencing project: providing services to taxonomists for standard genome sequencing and annotation.</title>
        <authorList>
            <consortium name="The Broad Institute Genomics Platform"/>
            <consortium name="The Broad Institute Genome Sequencing Center for Infectious Disease"/>
            <person name="Wu L."/>
            <person name="Ma J."/>
        </authorList>
    </citation>
    <scope>NUCLEOTIDE SEQUENCE [LARGE SCALE GENOMIC DNA]</scope>
    <source>
        <strain evidence="3">JCM 14735</strain>
    </source>
</reference>
<proteinExistence type="predicted"/>
<comment type="caution">
    <text evidence="2">The sequence shown here is derived from an EMBL/GenBank/DDBJ whole genome shotgun (WGS) entry which is preliminary data.</text>
</comment>
<dbReference type="RefSeq" id="WP_344123924.1">
    <property type="nucleotide sequence ID" value="NZ_BAAAOA010000046.1"/>
</dbReference>
<dbReference type="EMBL" id="BAAAOA010000046">
    <property type="protein sequence ID" value="GAA1770520.1"/>
    <property type="molecule type" value="Genomic_DNA"/>
</dbReference>